<dbReference type="SUPFAM" id="SSF46785">
    <property type="entry name" value="Winged helix' DNA-binding domain"/>
    <property type="match status" value="1"/>
</dbReference>
<keyword evidence="3" id="KW-1185">Reference proteome</keyword>
<dbReference type="EMBL" id="JBDKXB010000002">
    <property type="protein sequence ID" value="MEY6431137.1"/>
    <property type="molecule type" value="Genomic_DNA"/>
</dbReference>
<dbReference type="RefSeq" id="WP_369665522.1">
    <property type="nucleotide sequence ID" value="NZ_JBDKXB010000002.1"/>
</dbReference>
<evidence type="ECO:0000313" key="3">
    <source>
        <dbReference type="Proteomes" id="UP001564408"/>
    </source>
</evidence>
<dbReference type="PANTHER" id="PTHR33221:SF5">
    <property type="entry name" value="HTH-TYPE TRANSCRIPTIONAL REGULATOR ISCR"/>
    <property type="match status" value="1"/>
</dbReference>
<reference evidence="2 3" key="1">
    <citation type="submission" date="2024-05" db="EMBL/GenBank/DDBJ databases">
        <title>Genome Sequence and Characterization of the New Strain Purple Sulfur Bacterium of Genus Thioalkalicoccus.</title>
        <authorList>
            <person name="Bryantseva I.A."/>
            <person name="Kyndt J.A."/>
            <person name="Imhoff J.F."/>
        </authorList>
    </citation>
    <scope>NUCLEOTIDE SEQUENCE [LARGE SCALE GENOMIC DNA]</scope>
    <source>
        <strain evidence="2 3">Um2</strain>
    </source>
</reference>
<dbReference type="Proteomes" id="UP001564408">
    <property type="component" value="Unassembled WGS sequence"/>
</dbReference>
<dbReference type="PROSITE" id="PS01332">
    <property type="entry name" value="HTH_RRF2_1"/>
    <property type="match status" value="1"/>
</dbReference>
<evidence type="ECO:0000256" key="1">
    <source>
        <dbReference type="ARBA" id="ARBA00023125"/>
    </source>
</evidence>
<gene>
    <name evidence="2" type="ORF">ABC977_01800</name>
</gene>
<dbReference type="NCBIfam" id="TIGR00738">
    <property type="entry name" value="rrf2_super"/>
    <property type="match status" value="1"/>
</dbReference>
<comment type="caution">
    <text evidence="2">The sequence shown here is derived from an EMBL/GenBank/DDBJ whole genome shotgun (WGS) entry which is preliminary data.</text>
</comment>
<organism evidence="2 3">
    <name type="scientific">Thioalkalicoccus limnaeus</name>
    <dbReference type="NCBI Taxonomy" id="120681"/>
    <lineage>
        <taxon>Bacteria</taxon>
        <taxon>Pseudomonadati</taxon>
        <taxon>Pseudomonadota</taxon>
        <taxon>Gammaproteobacteria</taxon>
        <taxon>Chromatiales</taxon>
        <taxon>Chromatiaceae</taxon>
        <taxon>Thioalkalicoccus</taxon>
    </lineage>
</organism>
<dbReference type="PANTHER" id="PTHR33221">
    <property type="entry name" value="WINGED HELIX-TURN-HELIX TRANSCRIPTIONAL REGULATOR, RRF2 FAMILY"/>
    <property type="match status" value="1"/>
</dbReference>
<dbReference type="InterPro" id="IPR036390">
    <property type="entry name" value="WH_DNA-bd_sf"/>
</dbReference>
<keyword evidence="1" id="KW-0238">DNA-binding</keyword>
<protein>
    <submittedName>
        <fullName evidence="2">Fe-S cluster assembly transcription factor</fullName>
    </submittedName>
</protein>
<name>A0ABV4BAC7_9GAMM</name>
<dbReference type="InterPro" id="IPR036388">
    <property type="entry name" value="WH-like_DNA-bd_sf"/>
</dbReference>
<dbReference type="InterPro" id="IPR030489">
    <property type="entry name" value="TR_Rrf2-type_CS"/>
</dbReference>
<dbReference type="Gene3D" id="1.10.10.10">
    <property type="entry name" value="Winged helix-like DNA-binding domain superfamily/Winged helix DNA-binding domain"/>
    <property type="match status" value="1"/>
</dbReference>
<evidence type="ECO:0000313" key="2">
    <source>
        <dbReference type="EMBL" id="MEY6431137.1"/>
    </source>
</evidence>
<proteinExistence type="predicted"/>
<dbReference type="InterPro" id="IPR000944">
    <property type="entry name" value="Tscrpt_reg_Rrf2"/>
</dbReference>
<accession>A0ABV4BAC7</accession>
<dbReference type="Pfam" id="PF02082">
    <property type="entry name" value="Rrf2"/>
    <property type="match status" value="1"/>
</dbReference>
<sequence length="163" mass="17890">MRLTTKGRYAVTAMLDLGMHKGQGPISLSDIAQRQGISLSYLEQLFAKLRKHGLVASVRGPGGGYHLARDGADINVAEVIAAVDENVDTTRCGGGHDCLCDGPCLTHELWEDLSRTIDDYLSRITLEDLVRRKRWPRSVDVSEGLLADVAVEDFARRRASIEA</sequence>
<dbReference type="PROSITE" id="PS51197">
    <property type="entry name" value="HTH_RRF2_2"/>
    <property type="match status" value="1"/>
</dbReference>